<keyword evidence="1" id="KW-1133">Transmembrane helix</keyword>
<proteinExistence type="predicted"/>
<feature type="transmembrane region" description="Helical" evidence="1">
    <location>
        <begin position="63"/>
        <end position="80"/>
    </location>
</feature>
<protein>
    <submittedName>
        <fullName evidence="2">Uncharacterized protein</fullName>
    </submittedName>
</protein>
<accession>A0A2U1AYF1</accession>
<feature type="transmembrane region" description="Helical" evidence="1">
    <location>
        <begin position="86"/>
        <end position="114"/>
    </location>
</feature>
<dbReference type="GeneID" id="78295409"/>
<keyword evidence="3" id="KW-1185">Reference proteome</keyword>
<evidence type="ECO:0000256" key="1">
    <source>
        <dbReference type="SAM" id="Phobius"/>
    </source>
</evidence>
<reference evidence="2 3" key="1">
    <citation type="submission" date="2018-04" db="EMBL/GenBank/DDBJ databases">
        <title>Genomic Encyclopedia of Type Strains, Phase IV (KMG-IV): sequencing the most valuable type-strain genomes for metagenomic binning, comparative biology and taxonomic classification.</title>
        <authorList>
            <person name="Goeker M."/>
        </authorList>
    </citation>
    <scope>NUCLEOTIDE SEQUENCE [LARGE SCALE GENOMIC DNA]</scope>
    <source>
        <strain evidence="2 3">DSM 14823</strain>
    </source>
</reference>
<keyword evidence="1" id="KW-0472">Membrane</keyword>
<dbReference type="Proteomes" id="UP000245959">
    <property type="component" value="Unassembled WGS sequence"/>
</dbReference>
<feature type="transmembrane region" description="Helical" evidence="1">
    <location>
        <begin position="30"/>
        <end position="51"/>
    </location>
</feature>
<keyword evidence="1" id="KW-0812">Transmembrane</keyword>
<sequence>MKKNTLSRIINFAAAFSLPAAEPYGLTHSLLGAVILTIPALTAVGMALLLTCFCRPMHWSKRLLPVAVGWITLAAGNLWLGNFESIYASLLMLALPLAVAFLVMPGCYCLIYLLETWGRRRRFRLLKASL</sequence>
<evidence type="ECO:0000313" key="2">
    <source>
        <dbReference type="EMBL" id="PVY41443.1"/>
    </source>
</evidence>
<comment type="caution">
    <text evidence="2">The sequence shown here is derived from an EMBL/GenBank/DDBJ whole genome shotgun (WGS) entry which is preliminary data.</text>
</comment>
<dbReference type="EMBL" id="QEKH01000014">
    <property type="protein sequence ID" value="PVY41443.1"/>
    <property type="molecule type" value="Genomic_DNA"/>
</dbReference>
<evidence type="ECO:0000313" key="3">
    <source>
        <dbReference type="Proteomes" id="UP000245959"/>
    </source>
</evidence>
<name>A0A2U1AYF1_9BACT</name>
<organism evidence="2 3">
    <name type="scientific">Victivallis vadensis</name>
    <dbReference type="NCBI Taxonomy" id="172901"/>
    <lineage>
        <taxon>Bacteria</taxon>
        <taxon>Pseudomonadati</taxon>
        <taxon>Lentisphaerota</taxon>
        <taxon>Lentisphaeria</taxon>
        <taxon>Victivallales</taxon>
        <taxon>Victivallaceae</taxon>
        <taxon>Victivallis</taxon>
    </lineage>
</organism>
<gene>
    <name evidence="2" type="ORF">C8D82_11457</name>
</gene>
<dbReference type="AlphaFoldDB" id="A0A2U1AYF1"/>
<dbReference type="RefSeq" id="WP_116884101.1">
    <property type="nucleotide sequence ID" value="NZ_CABMMC010000012.1"/>
</dbReference>